<dbReference type="PANTHER" id="PTHR21310:SF54">
    <property type="entry name" value="AMINOGLYCOSIDE PHOSPHOTRANSFERASE DOMAIN-CONTAINING PROTEIN"/>
    <property type="match status" value="1"/>
</dbReference>
<evidence type="ECO:0000313" key="3">
    <source>
        <dbReference type="Proteomes" id="UP000813444"/>
    </source>
</evidence>
<feature type="domain" description="Aminoglycoside phosphotransferase" evidence="1">
    <location>
        <begin position="73"/>
        <end position="239"/>
    </location>
</feature>
<sequence>MEAASIRAIDQTTHFLDSFSSTAHKNIKLPSPADIRAINARSGHVKATNFNRPPPVQIRKLGLLVKYGGDVTTTEAETQRAVYHALKGRVPIPEVFGWVRDGGQTFIYMELIEGESLMARWTGLNETERLGVCRELRAMVASWRFMMKQDERDPYLGSIAKKPLNDILFRDRPHLQGPFFGHTAIADFHTVAGIDIQSSSIVFTHNDLVPPNILLSHGPNPRVVAIIDWGQSGWYPGYWEYCKARRVKVSNELMSDELQEEWEKKYLHQIIDREDDETCYYPWLYFFLSII</sequence>
<protein>
    <submittedName>
        <fullName evidence="2">Kinase-like domain-containing protein</fullName>
    </submittedName>
</protein>
<evidence type="ECO:0000313" key="2">
    <source>
        <dbReference type="EMBL" id="KAH7319619.1"/>
    </source>
</evidence>
<keyword evidence="2" id="KW-0808">Transferase</keyword>
<dbReference type="InterPro" id="IPR002575">
    <property type="entry name" value="Aminoglycoside_PTrfase"/>
</dbReference>
<dbReference type="SUPFAM" id="SSF56112">
    <property type="entry name" value="Protein kinase-like (PK-like)"/>
    <property type="match status" value="1"/>
</dbReference>
<dbReference type="EMBL" id="JAGPNK010000006">
    <property type="protein sequence ID" value="KAH7319619.1"/>
    <property type="molecule type" value="Genomic_DNA"/>
</dbReference>
<organism evidence="2 3">
    <name type="scientific">Stachybotrys elegans</name>
    <dbReference type="NCBI Taxonomy" id="80388"/>
    <lineage>
        <taxon>Eukaryota</taxon>
        <taxon>Fungi</taxon>
        <taxon>Dikarya</taxon>
        <taxon>Ascomycota</taxon>
        <taxon>Pezizomycotina</taxon>
        <taxon>Sordariomycetes</taxon>
        <taxon>Hypocreomycetidae</taxon>
        <taxon>Hypocreales</taxon>
        <taxon>Stachybotryaceae</taxon>
        <taxon>Stachybotrys</taxon>
    </lineage>
</organism>
<gene>
    <name evidence="2" type="ORF">B0I35DRAFT_450755</name>
</gene>
<evidence type="ECO:0000259" key="1">
    <source>
        <dbReference type="Pfam" id="PF01636"/>
    </source>
</evidence>
<dbReference type="InterPro" id="IPR051678">
    <property type="entry name" value="AGP_Transferase"/>
</dbReference>
<proteinExistence type="predicted"/>
<dbReference type="Proteomes" id="UP000813444">
    <property type="component" value="Unassembled WGS sequence"/>
</dbReference>
<dbReference type="Pfam" id="PF01636">
    <property type="entry name" value="APH"/>
    <property type="match status" value="1"/>
</dbReference>
<dbReference type="InterPro" id="IPR011009">
    <property type="entry name" value="Kinase-like_dom_sf"/>
</dbReference>
<dbReference type="GO" id="GO:0016301">
    <property type="term" value="F:kinase activity"/>
    <property type="evidence" value="ECO:0007669"/>
    <property type="project" value="UniProtKB-KW"/>
</dbReference>
<dbReference type="OrthoDB" id="5404599at2759"/>
<dbReference type="AlphaFoldDB" id="A0A8K0SQS2"/>
<dbReference type="CDD" id="cd05120">
    <property type="entry name" value="APH_ChoK_like"/>
    <property type="match status" value="1"/>
</dbReference>
<keyword evidence="3" id="KW-1185">Reference proteome</keyword>
<comment type="caution">
    <text evidence="2">The sequence shown here is derived from an EMBL/GenBank/DDBJ whole genome shotgun (WGS) entry which is preliminary data.</text>
</comment>
<keyword evidence="2" id="KW-0418">Kinase</keyword>
<name>A0A8K0SQS2_9HYPO</name>
<dbReference type="Gene3D" id="3.90.1200.10">
    <property type="match status" value="1"/>
</dbReference>
<accession>A0A8K0SQS2</accession>
<dbReference type="PANTHER" id="PTHR21310">
    <property type="entry name" value="AMINOGLYCOSIDE PHOSPHOTRANSFERASE-RELATED-RELATED"/>
    <property type="match status" value="1"/>
</dbReference>
<reference evidence="2" key="1">
    <citation type="journal article" date="2021" name="Nat. Commun.">
        <title>Genetic determinants of endophytism in the Arabidopsis root mycobiome.</title>
        <authorList>
            <person name="Mesny F."/>
            <person name="Miyauchi S."/>
            <person name="Thiergart T."/>
            <person name="Pickel B."/>
            <person name="Atanasova L."/>
            <person name="Karlsson M."/>
            <person name="Huettel B."/>
            <person name="Barry K.W."/>
            <person name="Haridas S."/>
            <person name="Chen C."/>
            <person name="Bauer D."/>
            <person name="Andreopoulos W."/>
            <person name="Pangilinan J."/>
            <person name="LaButti K."/>
            <person name="Riley R."/>
            <person name="Lipzen A."/>
            <person name="Clum A."/>
            <person name="Drula E."/>
            <person name="Henrissat B."/>
            <person name="Kohler A."/>
            <person name="Grigoriev I.V."/>
            <person name="Martin F.M."/>
            <person name="Hacquard S."/>
        </authorList>
    </citation>
    <scope>NUCLEOTIDE SEQUENCE</scope>
    <source>
        <strain evidence="2">MPI-CAGE-CH-0235</strain>
    </source>
</reference>